<evidence type="ECO:0000313" key="2">
    <source>
        <dbReference type="Proteomes" id="UP000006174"/>
    </source>
</evidence>
<evidence type="ECO:0000313" key="1">
    <source>
        <dbReference type="EMBL" id="CCF51953.1"/>
    </source>
</evidence>
<organism evidence="1 2">
    <name type="scientific">Ustilago hordei</name>
    <name type="common">Barley covered smut fungus</name>
    <dbReference type="NCBI Taxonomy" id="120017"/>
    <lineage>
        <taxon>Eukaryota</taxon>
        <taxon>Fungi</taxon>
        <taxon>Dikarya</taxon>
        <taxon>Basidiomycota</taxon>
        <taxon>Ustilaginomycotina</taxon>
        <taxon>Ustilaginomycetes</taxon>
        <taxon>Ustilaginales</taxon>
        <taxon>Ustilaginaceae</taxon>
        <taxon>Ustilago</taxon>
    </lineage>
</organism>
<dbReference type="Proteomes" id="UP000006174">
    <property type="component" value="Unassembled WGS sequence"/>
</dbReference>
<accession>I2FYG0</accession>
<gene>
    <name evidence="1" type="ORF">UHOR_05055</name>
</gene>
<protein>
    <submittedName>
        <fullName evidence="1">Uncharacterized protein</fullName>
    </submittedName>
</protein>
<dbReference type="EMBL" id="CAGI01000169">
    <property type="protein sequence ID" value="CCF51953.1"/>
    <property type="molecule type" value="Genomic_DNA"/>
</dbReference>
<sequence length="132" mass="14656">MGPLHGATKFAYVLFIHDTYSSMIWARGLTNKSQASQEAAWMAFAAMVMDGAALVASGQQLHSANGILLELLSLNKATSHNDWNKWQQAMIDEMASMNKMDIFELADILLDGKLIGVHWVFKLKLDAQQQAM</sequence>
<dbReference type="AlphaFoldDB" id="I2FYG0"/>
<keyword evidence="2" id="KW-1185">Reference proteome</keyword>
<dbReference type="HOGENOM" id="CLU_1918635_0_0_1"/>
<reference evidence="1 2" key="1">
    <citation type="journal article" date="2012" name="Plant Cell">
        <title>Genome comparison of barley and maize smut fungi reveals targeted loss of RNA silencing components and species-specific presence of transposable elements.</title>
        <authorList>
            <person name="Laurie J.D."/>
            <person name="Ali S."/>
            <person name="Linning R."/>
            <person name="Mannhaupt G."/>
            <person name="Wong P."/>
            <person name="Gueldener U."/>
            <person name="Muensterkoetter M."/>
            <person name="Moore R."/>
            <person name="Kahmann R."/>
            <person name="Bakkeren G."/>
            <person name="Schirawski J."/>
        </authorList>
    </citation>
    <scope>NUCLEOTIDE SEQUENCE [LARGE SCALE GENOMIC DNA]</scope>
    <source>
        <strain evidence="2">Uh4875-4</strain>
    </source>
</reference>
<comment type="caution">
    <text evidence="1">The sequence shown here is derived from an EMBL/GenBank/DDBJ whole genome shotgun (WGS) entry which is preliminary data.</text>
</comment>
<name>I2FYG0_USTHO</name>
<dbReference type="OrthoDB" id="2557820at2759"/>
<proteinExistence type="predicted"/>